<reference evidence="2 3" key="1">
    <citation type="submission" date="2023-10" db="EMBL/GenBank/DDBJ databases">
        <title>Veillonella sp. nov., isolated from a pig farm feces dump.</title>
        <authorList>
            <person name="Chang Y.-H."/>
        </authorList>
    </citation>
    <scope>NUCLEOTIDE SEQUENCE [LARGE SCALE GENOMIC DNA]</scope>
    <source>
        <strain evidence="2 3">YH-vei2233</strain>
    </source>
</reference>
<protein>
    <submittedName>
        <fullName evidence="2">DNA recombinase</fullName>
    </submittedName>
</protein>
<keyword evidence="1" id="KW-0175">Coiled coil</keyword>
<keyword evidence="3" id="KW-1185">Reference proteome</keyword>
<evidence type="ECO:0000313" key="3">
    <source>
        <dbReference type="Proteomes" id="UP001272515"/>
    </source>
</evidence>
<accession>A0ABU3ZAZ6</accession>
<dbReference type="EMBL" id="JAWJZB010000012">
    <property type="protein sequence ID" value="MDV5089083.1"/>
    <property type="molecule type" value="Genomic_DNA"/>
</dbReference>
<feature type="coiled-coil region" evidence="1">
    <location>
        <begin position="37"/>
        <end position="98"/>
    </location>
</feature>
<gene>
    <name evidence="2" type="ORF">RVY80_09645</name>
</gene>
<dbReference type="Proteomes" id="UP001272515">
    <property type="component" value="Unassembled WGS sequence"/>
</dbReference>
<organism evidence="2 3">
    <name type="scientific">Veillonella absiana</name>
    <dbReference type="NCBI Taxonomy" id="3079305"/>
    <lineage>
        <taxon>Bacteria</taxon>
        <taxon>Bacillati</taxon>
        <taxon>Bacillota</taxon>
        <taxon>Negativicutes</taxon>
        <taxon>Veillonellales</taxon>
        <taxon>Veillonellaceae</taxon>
        <taxon>Veillonella</taxon>
    </lineage>
</organism>
<proteinExistence type="predicted"/>
<comment type="caution">
    <text evidence="2">The sequence shown here is derived from an EMBL/GenBank/DDBJ whole genome shotgun (WGS) entry which is preliminary data.</text>
</comment>
<evidence type="ECO:0000313" key="2">
    <source>
        <dbReference type="EMBL" id="MDV5089083.1"/>
    </source>
</evidence>
<evidence type="ECO:0000256" key="1">
    <source>
        <dbReference type="SAM" id="Coils"/>
    </source>
</evidence>
<sequence length="149" mass="17034">MQEEELQNAVIKAINTALGGKDEMLTALEKNIAMVLALEDETSMESLDAKLEELQQELLKRANARQDYEDLADEIDLLREQKQNAMAENAEREGLKQRIAEMQQFLAEQRGTIQVYDEQVVRKLIEKITVHDEKVTVAFKSGMEIDVKI</sequence>
<name>A0ABU3ZAZ6_9FIRM</name>